<keyword evidence="1 4" id="KW-0378">Hydrolase</keyword>
<keyword evidence="2" id="KW-0812">Transmembrane</keyword>
<dbReference type="GO" id="GO:0016810">
    <property type="term" value="F:hydrolase activity, acting on carbon-nitrogen (but not peptide) bonds"/>
    <property type="evidence" value="ECO:0007669"/>
    <property type="project" value="InterPro"/>
</dbReference>
<dbReference type="PANTHER" id="PTHR43794">
    <property type="entry name" value="AMINOHYDROLASE SSNA-RELATED"/>
    <property type="match status" value="1"/>
</dbReference>
<dbReference type="RefSeq" id="XP_025396010.1">
    <property type="nucleotide sequence ID" value="XM_025548281.1"/>
</dbReference>
<sequence length="247" mass="25946">MPSTPLQNATILVPSGDGDDVVPLRHHALLIVGNTIAQIAPQITPPSPETEILDCTGKIISPGFGQTQLKGRPADHTLLKYMPTGNLQQVHHTPEDIFWGQLAGCLKALDAGTTTVVDHAHMNVTPEHAQNGLTATVSSGIRAIFYYTLAYGIGTGIGIGIGIGTGKRRRSLDLSVRDVFRLATMQGARAIGMEESVGSVEVGKRADLVVFDAWSPGMVCAGGRDPVAAVVLHSLVRDVVGVFVDGG</sequence>
<dbReference type="PANTHER" id="PTHR43794:SF11">
    <property type="entry name" value="AMIDOHYDROLASE-RELATED DOMAIN-CONTAINING PROTEIN"/>
    <property type="match status" value="1"/>
</dbReference>
<feature type="domain" description="Amidohydrolase-related" evidence="3">
    <location>
        <begin position="173"/>
        <end position="246"/>
    </location>
</feature>
<dbReference type="VEuPathDB" id="FungiDB:BO70DRAFT_432004"/>
<dbReference type="Gene3D" id="2.30.40.10">
    <property type="entry name" value="Urease, subunit C, domain 1"/>
    <property type="match status" value="2"/>
</dbReference>
<dbReference type="EMBL" id="MSFL01000029">
    <property type="protein sequence ID" value="PWY70908.1"/>
    <property type="molecule type" value="Genomic_DNA"/>
</dbReference>
<dbReference type="InterPro" id="IPR011059">
    <property type="entry name" value="Metal-dep_hydrolase_composite"/>
</dbReference>
<organism evidence="4 5">
    <name type="scientific">Aspergillus heteromorphus CBS 117.55</name>
    <dbReference type="NCBI Taxonomy" id="1448321"/>
    <lineage>
        <taxon>Eukaryota</taxon>
        <taxon>Fungi</taxon>
        <taxon>Dikarya</taxon>
        <taxon>Ascomycota</taxon>
        <taxon>Pezizomycotina</taxon>
        <taxon>Eurotiomycetes</taxon>
        <taxon>Eurotiomycetidae</taxon>
        <taxon>Eurotiales</taxon>
        <taxon>Aspergillaceae</taxon>
        <taxon>Aspergillus</taxon>
        <taxon>Aspergillus subgen. Circumdati</taxon>
    </lineage>
</organism>
<evidence type="ECO:0000313" key="4">
    <source>
        <dbReference type="EMBL" id="PWY70908.1"/>
    </source>
</evidence>
<keyword evidence="2" id="KW-0472">Membrane</keyword>
<dbReference type="InterPro" id="IPR032466">
    <property type="entry name" value="Metal_Hydrolase"/>
</dbReference>
<dbReference type="Gene3D" id="3.20.20.140">
    <property type="entry name" value="Metal-dependent hydrolases"/>
    <property type="match status" value="2"/>
</dbReference>
<comment type="caution">
    <text evidence="4">The sequence shown here is derived from an EMBL/GenBank/DDBJ whole genome shotgun (WGS) entry which is preliminary data.</text>
</comment>
<evidence type="ECO:0000313" key="5">
    <source>
        <dbReference type="Proteomes" id="UP000247233"/>
    </source>
</evidence>
<proteinExistence type="predicted"/>
<dbReference type="InterPro" id="IPR050287">
    <property type="entry name" value="MTA/SAH_deaminase"/>
</dbReference>
<dbReference type="STRING" id="1448321.A0A317VD24"/>
<reference evidence="4 5" key="1">
    <citation type="submission" date="2016-12" db="EMBL/GenBank/DDBJ databases">
        <title>The genomes of Aspergillus section Nigri reveals drivers in fungal speciation.</title>
        <authorList>
            <consortium name="DOE Joint Genome Institute"/>
            <person name="Vesth T.C."/>
            <person name="Nybo J."/>
            <person name="Theobald S."/>
            <person name="Brandl J."/>
            <person name="Frisvad J.C."/>
            <person name="Nielsen K.F."/>
            <person name="Lyhne E.K."/>
            <person name="Kogle M.E."/>
            <person name="Kuo A."/>
            <person name="Riley R."/>
            <person name="Clum A."/>
            <person name="Nolan M."/>
            <person name="Lipzen A."/>
            <person name="Salamov A."/>
            <person name="Henrissat B."/>
            <person name="Wiebenga A."/>
            <person name="De Vries R.P."/>
            <person name="Grigoriev I.V."/>
            <person name="Mortensen U.H."/>
            <person name="Andersen M.R."/>
            <person name="Baker S.E."/>
        </authorList>
    </citation>
    <scope>NUCLEOTIDE SEQUENCE [LARGE SCALE GENOMIC DNA]</scope>
    <source>
        <strain evidence="4 5">CBS 117.55</strain>
    </source>
</reference>
<dbReference type="SUPFAM" id="SSF51556">
    <property type="entry name" value="Metallo-dependent hydrolases"/>
    <property type="match status" value="1"/>
</dbReference>
<dbReference type="InterPro" id="IPR006680">
    <property type="entry name" value="Amidohydro-rel"/>
</dbReference>
<evidence type="ECO:0000256" key="2">
    <source>
        <dbReference type="SAM" id="Phobius"/>
    </source>
</evidence>
<dbReference type="SUPFAM" id="SSF51338">
    <property type="entry name" value="Composite domain of metallo-dependent hydrolases"/>
    <property type="match status" value="2"/>
</dbReference>
<dbReference type="OrthoDB" id="194468at2759"/>
<dbReference type="AlphaFoldDB" id="A0A317VD24"/>
<dbReference type="GeneID" id="37070518"/>
<accession>A0A317VD24</accession>
<evidence type="ECO:0000259" key="3">
    <source>
        <dbReference type="Pfam" id="PF01979"/>
    </source>
</evidence>
<dbReference type="Proteomes" id="UP000247233">
    <property type="component" value="Unassembled WGS sequence"/>
</dbReference>
<dbReference type="Pfam" id="PF01979">
    <property type="entry name" value="Amidohydro_1"/>
    <property type="match status" value="1"/>
</dbReference>
<feature type="transmembrane region" description="Helical" evidence="2">
    <location>
        <begin position="144"/>
        <end position="164"/>
    </location>
</feature>
<evidence type="ECO:0000256" key="1">
    <source>
        <dbReference type="ARBA" id="ARBA00022801"/>
    </source>
</evidence>
<keyword evidence="5" id="KW-1185">Reference proteome</keyword>
<protein>
    <submittedName>
        <fullName evidence="4">Composite domain of metallo-dependent hydrolase</fullName>
    </submittedName>
</protein>
<gene>
    <name evidence="4" type="ORF">BO70DRAFT_432004</name>
</gene>
<keyword evidence="2" id="KW-1133">Transmembrane helix</keyword>
<name>A0A317VD24_9EURO</name>